<organism evidence="1 2">
    <name type="scientific">Streptococcus cuniculipharyngis</name>
    <dbReference type="NCBI Taxonomy" id="1562651"/>
    <lineage>
        <taxon>Bacteria</taxon>
        <taxon>Bacillati</taxon>
        <taxon>Bacillota</taxon>
        <taxon>Bacilli</taxon>
        <taxon>Lactobacillales</taxon>
        <taxon>Streptococcaceae</taxon>
        <taxon>Streptococcus</taxon>
    </lineage>
</organism>
<comment type="caution">
    <text evidence="1">The sequence shown here is derived from an EMBL/GenBank/DDBJ whole genome shotgun (WGS) entry which is preliminary data.</text>
</comment>
<dbReference type="RefSeq" id="WP_146568232.1">
    <property type="nucleotide sequence ID" value="NZ_VOHL01000011.1"/>
</dbReference>
<keyword evidence="2" id="KW-1185">Reference proteome</keyword>
<dbReference type="OrthoDB" id="2241212at2"/>
<proteinExistence type="predicted"/>
<sequence>MTFNTEFDDRLRAFINAPDNFLDGIALVHALNHYPVLASEKPYALKVDGEKVIPVFTDRFDLETFKKEQASAREQNWVERSSLDVLEESIVKGLSGLVYNLKKKGDFGNSTVFKNNDMVQFVNNFTTILNAIMSDDNIKADTMDRRYIVPAFILPNDDGSFDRMFPTLSDQDKNSYVPVFSNLQSFAKWYNHQDFGQPFREAQGVILAWKIDDIYQPNQGQNDIDDTVGVVVNPLDEQQILISWSDLEE</sequence>
<dbReference type="AlphaFoldDB" id="A0A5C5S8R4"/>
<protein>
    <submittedName>
        <fullName evidence="1">SseB family protein</fullName>
    </submittedName>
</protein>
<name>A0A5C5S8R4_9STRE</name>
<reference evidence="1 2" key="1">
    <citation type="submission" date="2019-08" db="EMBL/GenBank/DDBJ databases">
        <authorList>
            <person name="Lei W."/>
        </authorList>
    </citation>
    <scope>NUCLEOTIDE SEQUENCE [LARGE SCALE GENOMIC DNA]</scope>
    <source>
        <strain evidence="1 2">CCUG 66496</strain>
    </source>
</reference>
<dbReference type="Proteomes" id="UP000317430">
    <property type="component" value="Unassembled WGS sequence"/>
</dbReference>
<evidence type="ECO:0000313" key="1">
    <source>
        <dbReference type="EMBL" id="TWS96127.1"/>
    </source>
</evidence>
<accession>A0A5C5S8R4</accession>
<gene>
    <name evidence="1" type="ORF">FRX57_07500</name>
</gene>
<dbReference type="EMBL" id="VOHL01000011">
    <property type="protein sequence ID" value="TWS96127.1"/>
    <property type="molecule type" value="Genomic_DNA"/>
</dbReference>
<evidence type="ECO:0000313" key="2">
    <source>
        <dbReference type="Proteomes" id="UP000317430"/>
    </source>
</evidence>